<reference evidence="1" key="1">
    <citation type="submission" date="2023-03" db="EMBL/GenBank/DDBJ databases">
        <authorList>
            <person name="Steffen K."/>
            <person name="Cardenas P."/>
        </authorList>
    </citation>
    <scope>NUCLEOTIDE SEQUENCE</scope>
</reference>
<gene>
    <name evidence="1" type="ORF">GBAR_LOCUS19673</name>
</gene>
<accession>A0AA35STF4</accession>
<evidence type="ECO:0000313" key="1">
    <source>
        <dbReference type="EMBL" id="CAI8035043.1"/>
    </source>
</evidence>
<dbReference type="EMBL" id="CASHTH010002768">
    <property type="protein sequence ID" value="CAI8035043.1"/>
    <property type="molecule type" value="Genomic_DNA"/>
</dbReference>
<proteinExistence type="predicted"/>
<sequence>MSKLFLWSQCTEVPVYRGPSVQRFHCNYNEKH</sequence>
<dbReference type="Proteomes" id="UP001174909">
    <property type="component" value="Unassembled WGS sequence"/>
</dbReference>
<name>A0AA35STF4_GEOBA</name>
<protein>
    <submittedName>
        <fullName evidence="1">Uncharacterized protein</fullName>
    </submittedName>
</protein>
<dbReference type="AlphaFoldDB" id="A0AA35STF4"/>
<evidence type="ECO:0000313" key="2">
    <source>
        <dbReference type="Proteomes" id="UP001174909"/>
    </source>
</evidence>
<keyword evidence="2" id="KW-1185">Reference proteome</keyword>
<organism evidence="1 2">
    <name type="scientific">Geodia barretti</name>
    <name type="common">Barrett's horny sponge</name>
    <dbReference type="NCBI Taxonomy" id="519541"/>
    <lineage>
        <taxon>Eukaryota</taxon>
        <taxon>Metazoa</taxon>
        <taxon>Porifera</taxon>
        <taxon>Demospongiae</taxon>
        <taxon>Heteroscleromorpha</taxon>
        <taxon>Tetractinellida</taxon>
        <taxon>Astrophorina</taxon>
        <taxon>Geodiidae</taxon>
        <taxon>Geodia</taxon>
    </lineage>
</organism>
<comment type="caution">
    <text evidence="1">The sequence shown here is derived from an EMBL/GenBank/DDBJ whole genome shotgun (WGS) entry which is preliminary data.</text>
</comment>